<dbReference type="AlphaFoldDB" id="A0A5Q0GY91"/>
<dbReference type="SUPFAM" id="SSF50370">
    <property type="entry name" value="Ricin B-like lectins"/>
    <property type="match status" value="1"/>
</dbReference>
<evidence type="ECO:0000259" key="2">
    <source>
        <dbReference type="Pfam" id="PF00652"/>
    </source>
</evidence>
<dbReference type="Pfam" id="PF00652">
    <property type="entry name" value="Ricin_B_lectin"/>
    <property type="match status" value="1"/>
</dbReference>
<dbReference type="EMBL" id="CP034550">
    <property type="protein sequence ID" value="QFZ18645.1"/>
    <property type="molecule type" value="Genomic_DNA"/>
</dbReference>
<proteinExistence type="predicted"/>
<organism evidence="3 4">
    <name type="scientific">Saccharothrix syringae</name>
    <name type="common">Nocardiopsis syringae</name>
    <dbReference type="NCBI Taxonomy" id="103733"/>
    <lineage>
        <taxon>Bacteria</taxon>
        <taxon>Bacillati</taxon>
        <taxon>Actinomycetota</taxon>
        <taxon>Actinomycetes</taxon>
        <taxon>Pseudonocardiales</taxon>
        <taxon>Pseudonocardiaceae</taxon>
        <taxon>Saccharothrix</taxon>
    </lineage>
</organism>
<evidence type="ECO:0000313" key="3">
    <source>
        <dbReference type="EMBL" id="QFZ18645.1"/>
    </source>
</evidence>
<gene>
    <name evidence="3" type="ORF">EKG83_15295</name>
</gene>
<reference evidence="4" key="1">
    <citation type="journal article" date="2021" name="Curr. Microbiol.">
        <title>Complete genome of nocamycin-producing strain Saccharothrix syringae NRRL B-16468 reveals the biosynthetic potential for secondary metabolites.</title>
        <authorList>
            <person name="Mo X."/>
            <person name="Yang S."/>
        </authorList>
    </citation>
    <scope>NUCLEOTIDE SEQUENCE [LARGE SCALE GENOMIC DNA]</scope>
    <source>
        <strain evidence="4">ATCC 51364 / DSM 43886 / JCM 6844 / KCTC 9398 / NBRC 14523 / NRRL B-16468 / INA 2240</strain>
    </source>
</reference>
<dbReference type="Proteomes" id="UP000325787">
    <property type="component" value="Chromosome"/>
</dbReference>
<keyword evidence="1" id="KW-0732">Signal</keyword>
<evidence type="ECO:0000313" key="4">
    <source>
        <dbReference type="Proteomes" id="UP000325787"/>
    </source>
</evidence>
<feature type="domain" description="Ricin B lectin" evidence="2">
    <location>
        <begin position="64"/>
        <end position="165"/>
    </location>
</feature>
<dbReference type="Gene3D" id="2.80.10.50">
    <property type="match status" value="1"/>
</dbReference>
<dbReference type="KEGG" id="ssyi:EKG83_15295"/>
<sequence>MGMTRKPGRALTLVLIIALSLTTAITTASASDADVGAERMVQQRPYSIRPKVDASFAFTLAATNTDVTVEKRNSKNDHQLWIQGKSDGQGYFRLQNKSRKDMCLAIPSGSGSANVFAWPCGTHTGYYWKWTKQQQLLNKDSGKVVAPQPPPAPGKPIVQWTSGDGKADLVRYEF</sequence>
<evidence type="ECO:0000256" key="1">
    <source>
        <dbReference type="SAM" id="SignalP"/>
    </source>
</evidence>
<protein>
    <recommendedName>
        <fullName evidence="2">Ricin B lectin domain-containing protein</fullName>
    </recommendedName>
</protein>
<accession>A0A5Q0GY91</accession>
<feature type="chain" id="PRO_5024985333" description="Ricin B lectin domain-containing protein" evidence="1">
    <location>
        <begin position="31"/>
        <end position="174"/>
    </location>
</feature>
<dbReference type="InterPro" id="IPR000772">
    <property type="entry name" value="Ricin_B_lectin"/>
</dbReference>
<dbReference type="InterPro" id="IPR035992">
    <property type="entry name" value="Ricin_B-like_lectins"/>
</dbReference>
<name>A0A5Q0GY91_SACSY</name>
<dbReference type="CDD" id="cd00161">
    <property type="entry name" value="beta-trefoil_Ricin-like"/>
    <property type="match status" value="1"/>
</dbReference>
<keyword evidence="4" id="KW-1185">Reference proteome</keyword>
<feature type="signal peptide" evidence="1">
    <location>
        <begin position="1"/>
        <end position="30"/>
    </location>
</feature>